<dbReference type="GO" id="GO:0110154">
    <property type="term" value="P:RNA decapping"/>
    <property type="evidence" value="ECO:0007669"/>
    <property type="project" value="TreeGrafter"/>
</dbReference>
<dbReference type="GO" id="GO:0016791">
    <property type="term" value="F:phosphatase activity"/>
    <property type="evidence" value="ECO:0007669"/>
    <property type="project" value="TreeGrafter"/>
</dbReference>
<comment type="caution">
    <text evidence="2">The sequence shown here is derived from an EMBL/GenBank/DDBJ whole genome shotgun (WGS) entry which is preliminary data.</text>
</comment>
<evidence type="ECO:0000313" key="3">
    <source>
        <dbReference type="Proteomes" id="UP000006272"/>
    </source>
</evidence>
<evidence type="ECO:0000259" key="1">
    <source>
        <dbReference type="Pfam" id="PF00149"/>
    </source>
</evidence>
<dbReference type="PANTHER" id="PTHR42850">
    <property type="entry name" value="METALLOPHOSPHOESTERASE"/>
    <property type="match status" value="1"/>
</dbReference>
<dbReference type="InterPro" id="IPR029052">
    <property type="entry name" value="Metallo-depent_PP-like"/>
</dbReference>
<gene>
    <name evidence="2" type="ORF">B193_1440</name>
</gene>
<accession>K6GFE5</accession>
<proteinExistence type="predicted"/>
<dbReference type="PANTHER" id="PTHR42850:SF4">
    <property type="entry name" value="ZINC-DEPENDENT ENDOPOLYPHOSPHATASE"/>
    <property type="match status" value="1"/>
</dbReference>
<dbReference type="PATRIC" id="fig|1206767.3.peg.1401"/>
<evidence type="ECO:0000313" key="2">
    <source>
        <dbReference type="EMBL" id="EKO39814.1"/>
    </source>
</evidence>
<dbReference type="AlphaFoldDB" id="K6GFE5"/>
<reference evidence="2 3" key="1">
    <citation type="submission" date="2012-07" db="EMBL/GenBank/DDBJ databases">
        <title>Draft genome sequence of Desulfovibrio magneticus str. Maddingley MBC34 obtained from a metagenomic sequence of a methanogenic enrichment isolated from coal-seam formation water in Victoria, Australia.</title>
        <authorList>
            <person name="Greenfield P."/>
            <person name="Hendry P."/>
            <person name="Li D."/>
            <person name="Rosewarne C.P."/>
            <person name="Tran-Dinh N."/>
            <person name="Elbourne L.D.H."/>
            <person name="Paulsen I.T."/>
            <person name="Midgley D.J."/>
        </authorList>
    </citation>
    <scope>NUCLEOTIDE SEQUENCE [LARGE SCALE GENOMIC DNA]</scope>
    <source>
        <strain evidence="3">Maddingley MBC34</strain>
    </source>
</reference>
<organism evidence="2 3">
    <name type="scientific">Solidesulfovibrio magneticus str. Maddingley MBC34</name>
    <dbReference type="NCBI Taxonomy" id="1206767"/>
    <lineage>
        <taxon>Bacteria</taxon>
        <taxon>Pseudomonadati</taxon>
        <taxon>Thermodesulfobacteriota</taxon>
        <taxon>Desulfovibrionia</taxon>
        <taxon>Desulfovibrionales</taxon>
        <taxon>Desulfovibrionaceae</taxon>
        <taxon>Solidesulfovibrio</taxon>
    </lineage>
</organism>
<dbReference type="CDD" id="cd00144">
    <property type="entry name" value="MPP_PPP_family"/>
    <property type="match status" value="1"/>
</dbReference>
<dbReference type="GO" id="GO:0008803">
    <property type="term" value="F:bis(5'-nucleosyl)-tetraphosphatase (symmetrical) activity"/>
    <property type="evidence" value="ECO:0007669"/>
    <property type="project" value="TreeGrafter"/>
</dbReference>
<sequence length="218" mass="23974">MSTSIFAIGDIHGQAGRLNALLGRLAGLDPAARLVFLGDYIDRGAHSRQVVNRLLALAQERPDTVFLMGNHEAALLRYDASRSPEDLGLLRTFGFQATLDDYGGPPGRLGLDFMPQQHRRFFRELRRWFRCGPYVFFHAPLPYGVDPGAASPQELEYLLSNRTIEADAWQASEQTLVFGHVPLETPLTAPGLIGVDTGAGWGSVLTAVELPALRFHHA</sequence>
<feature type="domain" description="Calcineurin-like phosphoesterase" evidence="1">
    <location>
        <begin position="5"/>
        <end position="144"/>
    </location>
</feature>
<name>K6GFE5_9BACT</name>
<dbReference type="Gene3D" id="3.60.21.10">
    <property type="match status" value="1"/>
</dbReference>
<dbReference type="InterPro" id="IPR004843">
    <property type="entry name" value="Calcineurin-like_PHP"/>
</dbReference>
<dbReference type="SUPFAM" id="SSF56300">
    <property type="entry name" value="Metallo-dependent phosphatases"/>
    <property type="match status" value="1"/>
</dbReference>
<dbReference type="EMBL" id="ALAO01000114">
    <property type="protein sequence ID" value="EKO39814.1"/>
    <property type="molecule type" value="Genomic_DNA"/>
</dbReference>
<dbReference type="GO" id="GO:0005737">
    <property type="term" value="C:cytoplasm"/>
    <property type="evidence" value="ECO:0007669"/>
    <property type="project" value="TreeGrafter"/>
</dbReference>
<dbReference type="Proteomes" id="UP000006272">
    <property type="component" value="Unassembled WGS sequence"/>
</dbReference>
<dbReference type="PRINTS" id="PR00114">
    <property type="entry name" value="STPHPHTASE"/>
</dbReference>
<dbReference type="InterPro" id="IPR050126">
    <property type="entry name" value="Ap4A_hydrolase"/>
</dbReference>
<protein>
    <submittedName>
        <fullName evidence="2">Calcineurin-like phosphoesterase</fullName>
    </submittedName>
</protein>
<dbReference type="InterPro" id="IPR006186">
    <property type="entry name" value="Ser/Thr-sp_prot-phosphatase"/>
</dbReference>
<dbReference type="Pfam" id="PF00149">
    <property type="entry name" value="Metallophos"/>
    <property type="match status" value="1"/>
</dbReference>